<evidence type="ECO:0000256" key="5">
    <source>
        <dbReference type="ARBA" id="ARBA00022840"/>
    </source>
</evidence>
<evidence type="ECO:0000256" key="1">
    <source>
        <dbReference type="ARBA" id="ARBA00022527"/>
    </source>
</evidence>
<dbReference type="AlphaFoldDB" id="A0A7I8V6E2"/>
<feature type="compositionally biased region" description="Polar residues" evidence="8">
    <location>
        <begin position="413"/>
        <end position="424"/>
    </location>
</feature>
<evidence type="ECO:0000256" key="7">
    <source>
        <dbReference type="RuleBase" id="RU000304"/>
    </source>
</evidence>
<gene>
    <name evidence="10" type="ORF">DGYR_LOCUS434</name>
</gene>
<feature type="compositionally biased region" description="Basic and acidic residues" evidence="8">
    <location>
        <begin position="374"/>
        <end position="386"/>
    </location>
</feature>
<reference evidence="10 11" key="1">
    <citation type="submission" date="2020-08" db="EMBL/GenBank/DDBJ databases">
        <authorList>
            <person name="Hejnol A."/>
        </authorList>
    </citation>
    <scope>NUCLEOTIDE SEQUENCE [LARGE SCALE GENOMIC DNA]</scope>
</reference>
<sequence length="477" mass="53546">MASTSGSRGQTSPILHTRLDDDQMFEDHYEIKSKIGKGTFGVVYEVVHKIKNKKAACKIVMRAIAGHAHLTLLEREMDILKLVKHDHIIKLHEIFETPKKMMLVMELCAGELSKVLKERRRFEEQDVKTVMSRLCDAISYLHKIDIMHRDLKLENVLTAANPDDPQDQLYVKVTDFGLSVKKEGVGQENMKMDKCGTPNYMAPEIIDSKCYSEKCDVWALGVMMFYLISGTLPFQASSESKLHELIKEAAILLQFEKDTVWAGISEEAKDLLLKMLDRNPAHRVTAQEALNHKWLTGKNQQKNVLELMREYLAESTKGVETVNEDNGSANNHGSSCASAPTQRKKEKPSSASNDSHRPNSSGSASAGNTSFRNGQDKQDKNSESERKAKKLVQSTPNLLTVPLQRPRRRSDESISSAAVKNMNRSSSSSSLSSKSWDSITSETSRTRVRPNSNNQLNTTSTNNTNKSAKYQSKSRRK</sequence>
<keyword evidence="3 6" id="KW-0547">Nucleotide-binding</keyword>
<dbReference type="FunFam" id="1.10.510.10:FF:000571">
    <property type="entry name" value="Maternal embryonic leucine zipper kinase"/>
    <property type="match status" value="1"/>
</dbReference>
<evidence type="ECO:0000256" key="8">
    <source>
        <dbReference type="SAM" id="MobiDB-lite"/>
    </source>
</evidence>
<feature type="compositionally biased region" description="Polar residues" evidence="8">
    <location>
        <begin position="324"/>
        <end position="341"/>
    </location>
</feature>
<evidence type="ECO:0000256" key="6">
    <source>
        <dbReference type="PROSITE-ProRule" id="PRU10141"/>
    </source>
</evidence>
<evidence type="ECO:0000256" key="2">
    <source>
        <dbReference type="ARBA" id="ARBA00022679"/>
    </source>
</evidence>
<accession>A0A7I8V6E2</accession>
<feature type="compositionally biased region" description="Low complexity" evidence="8">
    <location>
        <begin position="425"/>
        <end position="441"/>
    </location>
</feature>
<dbReference type="InterPro" id="IPR017441">
    <property type="entry name" value="Protein_kinase_ATP_BS"/>
</dbReference>
<dbReference type="InterPro" id="IPR008271">
    <property type="entry name" value="Ser/Thr_kinase_AS"/>
</dbReference>
<comment type="caution">
    <text evidence="10">The sequence shown here is derived from an EMBL/GenBank/DDBJ whole genome shotgun (WGS) entry which is preliminary data.</text>
</comment>
<evidence type="ECO:0000256" key="4">
    <source>
        <dbReference type="ARBA" id="ARBA00022777"/>
    </source>
</evidence>
<dbReference type="OrthoDB" id="541276at2759"/>
<feature type="region of interest" description="Disordered" evidence="8">
    <location>
        <begin position="318"/>
        <end position="477"/>
    </location>
</feature>
<dbReference type="FunFam" id="3.30.200.20:FF:000315">
    <property type="entry name" value="Calcium-dependent protein kinase 3"/>
    <property type="match status" value="1"/>
</dbReference>
<dbReference type="PANTHER" id="PTHR24347">
    <property type="entry name" value="SERINE/THREONINE-PROTEIN KINASE"/>
    <property type="match status" value="1"/>
</dbReference>
<feature type="domain" description="Protein kinase" evidence="9">
    <location>
        <begin position="29"/>
        <end position="295"/>
    </location>
</feature>
<dbReference type="SUPFAM" id="SSF56112">
    <property type="entry name" value="Protein kinase-like (PK-like)"/>
    <property type="match status" value="1"/>
</dbReference>
<dbReference type="Pfam" id="PF00069">
    <property type="entry name" value="Pkinase"/>
    <property type="match status" value="1"/>
</dbReference>
<protein>
    <submittedName>
        <fullName evidence="10">DgyrCDS445</fullName>
    </submittedName>
</protein>
<dbReference type="InterPro" id="IPR000719">
    <property type="entry name" value="Prot_kinase_dom"/>
</dbReference>
<proteinExistence type="inferred from homology"/>
<dbReference type="Proteomes" id="UP000549394">
    <property type="component" value="Unassembled WGS sequence"/>
</dbReference>
<dbReference type="EMBL" id="CAJFCJ010000001">
    <property type="protein sequence ID" value="CAD5111100.1"/>
    <property type="molecule type" value="Genomic_DNA"/>
</dbReference>
<evidence type="ECO:0000259" key="9">
    <source>
        <dbReference type="PROSITE" id="PS50011"/>
    </source>
</evidence>
<dbReference type="PROSITE" id="PS00107">
    <property type="entry name" value="PROTEIN_KINASE_ATP"/>
    <property type="match status" value="1"/>
</dbReference>
<dbReference type="SMART" id="SM00220">
    <property type="entry name" value="S_TKc"/>
    <property type="match status" value="1"/>
</dbReference>
<name>A0A7I8V6E2_9ANNE</name>
<dbReference type="InterPro" id="IPR011009">
    <property type="entry name" value="Kinase-like_dom_sf"/>
</dbReference>
<dbReference type="GO" id="GO:0004674">
    <property type="term" value="F:protein serine/threonine kinase activity"/>
    <property type="evidence" value="ECO:0007669"/>
    <property type="project" value="UniProtKB-KW"/>
</dbReference>
<dbReference type="PROSITE" id="PS00108">
    <property type="entry name" value="PROTEIN_KINASE_ST"/>
    <property type="match status" value="1"/>
</dbReference>
<feature type="compositionally biased region" description="Low complexity" evidence="8">
    <location>
        <begin position="451"/>
        <end position="465"/>
    </location>
</feature>
<organism evidence="10 11">
    <name type="scientific">Dimorphilus gyrociliatus</name>
    <dbReference type="NCBI Taxonomy" id="2664684"/>
    <lineage>
        <taxon>Eukaryota</taxon>
        <taxon>Metazoa</taxon>
        <taxon>Spiralia</taxon>
        <taxon>Lophotrochozoa</taxon>
        <taxon>Annelida</taxon>
        <taxon>Polychaeta</taxon>
        <taxon>Polychaeta incertae sedis</taxon>
        <taxon>Dinophilidae</taxon>
        <taxon>Dimorphilus</taxon>
    </lineage>
</organism>
<feature type="compositionally biased region" description="Low complexity" evidence="8">
    <location>
        <begin position="359"/>
        <end position="368"/>
    </location>
</feature>
<dbReference type="Gene3D" id="1.10.510.10">
    <property type="entry name" value="Transferase(Phosphotransferase) domain 1"/>
    <property type="match status" value="1"/>
</dbReference>
<dbReference type="GO" id="GO:0005524">
    <property type="term" value="F:ATP binding"/>
    <property type="evidence" value="ECO:0007669"/>
    <property type="project" value="UniProtKB-UniRule"/>
</dbReference>
<keyword evidence="11" id="KW-1185">Reference proteome</keyword>
<keyword evidence="2" id="KW-0808">Transferase</keyword>
<keyword evidence="5 6" id="KW-0067">ATP-binding</keyword>
<keyword evidence="4" id="KW-0418">Kinase</keyword>
<keyword evidence="1 7" id="KW-0723">Serine/threonine-protein kinase</keyword>
<dbReference type="PROSITE" id="PS50011">
    <property type="entry name" value="PROTEIN_KINASE_DOM"/>
    <property type="match status" value="1"/>
</dbReference>
<evidence type="ECO:0000256" key="3">
    <source>
        <dbReference type="ARBA" id="ARBA00022741"/>
    </source>
</evidence>
<comment type="similarity">
    <text evidence="7">Belongs to the protein kinase superfamily.</text>
</comment>
<evidence type="ECO:0000313" key="10">
    <source>
        <dbReference type="EMBL" id="CAD5111100.1"/>
    </source>
</evidence>
<feature type="binding site" evidence="6">
    <location>
        <position position="58"/>
    </location>
    <ligand>
        <name>ATP</name>
        <dbReference type="ChEBI" id="CHEBI:30616"/>
    </ligand>
</feature>
<evidence type="ECO:0000313" key="11">
    <source>
        <dbReference type="Proteomes" id="UP000549394"/>
    </source>
</evidence>